<dbReference type="RefSeq" id="WP_322447154.1">
    <property type="nucleotide sequence ID" value="NZ_JAXOFX010000009.1"/>
</dbReference>
<sequence length="111" mass="12491">MKNDLFLKVILSGILICLMVIAFNLNSNEEPQILPPANVDVNNQGGKVVQIAPNRIGVIDTGFASGWEQLVIFEYNPDTKEFEVVDSLPYEDYFNHPKEHGIPVRDDKYGN</sequence>
<dbReference type="EMBL" id="JAXOFX010000009">
    <property type="protein sequence ID" value="MDZ5472853.1"/>
    <property type="molecule type" value="Genomic_DNA"/>
</dbReference>
<keyword evidence="1" id="KW-0812">Transmembrane</keyword>
<gene>
    <name evidence="2" type="ORF">SM124_14060</name>
</gene>
<keyword evidence="1" id="KW-1133">Transmembrane helix</keyword>
<evidence type="ECO:0000313" key="3">
    <source>
        <dbReference type="Proteomes" id="UP001290455"/>
    </source>
</evidence>
<comment type="caution">
    <text evidence="2">The sequence shown here is derived from an EMBL/GenBank/DDBJ whole genome shotgun (WGS) entry which is preliminary data.</text>
</comment>
<dbReference type="Proteomes" id="UP001290455">
    <property type="component" value="Unassembled WGS sequence"/>
</dbReference>
<evidence type="ECO:0000256" key="1">
    <source>
        <dbReference type="SAM" id="Phobius"/>
    </source>
</evidence>
<keyword evidence="1" id="KW-0472">Membrane</keyword>
<protein>
    <submittedName>
        <fullName evidence="2">Uncharacterized protein</fullName>
    </submittedName>
</protein>
<keyword evidence="3" id="KW-1185">Reference proteome</keyword>
<accession>A0ABU5J0B2</accession>
<evidence type="ECO:0000313" key="2">
    <source>
        <dbReference type="EMBL" id="MDZ5472853.1"/>
    </source>
</evidence>
<name>A0ABU5J0B2_9BACI</name>
<proteinExistence type="predicted"/>
<feature type="transmembrane region" description="Helical" evidence="1">
    <location>
        <begin position="6"/>
        <end position="25"/>
    </location>
</feature>
<organism evidence="2 3">
    <name type="scientific">Robertmurraya mangrovi</name>
    <dbReference type="NCBI Taxonomy" id="3098077"/>
    <lineage>
        <taxon>Bacteria</taxon>
        <taxon>Bacillati</taxon>
        <taxon>Bacillota</taxon>
        <taxon>Bacilli</taxon>
        <taxon>Bacillales</taxon>
        <taxon>Bacillaceae</taxon>
        <taxon>Robertmurraya</taxon>
    </lineage>
</organism>
<reference evidence="2 3" key="1">
    <citation type="submission" date="2023-11" db="EMBL/GenBank/DDBJ databases">
        <title>Bacillus jintuensis, isolated from a mudflat on the Beibu Gulf coast.</title>
        <authorList>
            <person name="Li M."/>
        </authorList>
    </citation>
    <scope>NUCLEOTIDE SEQUENCE [LARGE SCALE GENOMIC DNA]</scope>
    <source>
        <strain evidence="2 3">31A1R</strain>
    </source>
</reference>